<keyword evidence="1" id="KW-0863">Zinc-finger</keyword>
<dbReference type="PANTHER" id="PTHR46486">
    <property type="entry name" value="CCHC-TYPE DOMAIN-CONTAINING PROTEIN"/>
    <property type="match status" value="1"/>
</dbReference>
<dbReference type="Pfam" id="PF23058">
    <property type="entry name" value="RBD_ZCCHC3_2nd"/>
    <property type="match status" value="1"/>
</dbReference>
<dbReference type="GO" id="GO:0003676">
    <property type="term" value="F:nucleic acid binding"/>
    <property type="evidence" value="ECO:0007669"/>
    <property type="project" value="InterPro"/>
</dbReference>
<organism evidence="3 4">
    <name type="scientific">Atractosteus spatula</name>
    <name type="common">Alligator gar</name>
    <name type="synonym">Lepisosteus spatula</name>
    <dbReference type="NCBI Taxonomy" id="7917"/>
    <lineage>
        <taxon>Eukaryota</taxon>
        <taxon>Metazoa</taxon>
        <taxon>Chordata</taxon>
        <taxon>Craniata</taxon>
        <taxon>Vertebrata</taxon>
        <taxon>Euteleostomi</taxon>
        <taxon>Actinopterygii</taxon>
        <taxon>Neopterygii</taxon>
        <taxon>Holostei</taxon>
        <taxon>Semionotiformes</taxon>
        <taxon>Lepisosteidae</taxon>
        <taxon>Atractosteus</taxon>
    </lineage>
</organism>
<dbReference type="PANTHER" id="PTHR46486:SF1">
    <property type="entry name" value="CCHC-TYPE DOMAIN-CONTAINING PROTEIN"/>
    <property type="match status" value="1"/>
</dbReference>
<dbReference type="PROSITE" id="PS50158">
    <property type="entry name" value="ZF_CCHC"/>
    <property type="match status" value="1"/>
</dbReference>
<dbReference type="Gene3D" id="4.10.60.10">
    <property type="entry name" value="Zinc finger, CCHC-type"/>
    <property type="match status" value="1"/>
</dbReference>
<feature type="non-terminal residue" evidence="3">
    <location>
        <position position="1"/>
    </location>
</feature>
<accession>A0A8J7NSK2</accession>
<evidence type="ECO:0000313" key="4">
    <source>
        <dbReference type="Proteomes" id="UP000736164"/>
    </source>
</evidence>
<evidence type="ECO:0000256" key="1">
    <source>
        <dbReference type="PROSITE-ProRule" id="PRU00047"/>
    </source>
</evidence>
<dbReference type="InterPro" id="IPR001878">
    <property type="entry name" value="Znf_CCHC"/>
</dbReference>
<gene>
    <name evidence="3" type="primary">Zcchc3_8</name>
    <name evidence="3" type="ORF">GTO95_0002768</name>
</gene>
<protein>
    <submittedName>
        <fullName evidence="3">ZCHC3 protein</fullName>
    </submittedName>
</protein>
<dbReference type="InterPro" id="IPR057811">
    <property type="entry name" value="RBD_ZCCHC3_2nd"/>
</dbReference>
<name>A0A8J7NSK2_ATRSP</name>
<evidence type="ECO:0000259" key="2">
    <source>
        <dbReference type="PROSITE" id="PS50158"/>
    </source>
</evidence>
<dbReference type="Proteomes" id="UP000736164">
    <property type="component" value="Unassembled WGS sequence"/>
</dbReference>
<sequence>MVGKCNDIIKSGGFREYECGGLQSDSKRWVVLHMFDPFVTDADVTTFLSRYVDVRTGPLVLSDTRTVWTGKRRYLVELRRDPTTKDGYSHPPATFAIGGGRGYMFYWDQPEFCRKCRTTGHREGACTAEKCGKCGRPGHHTRDCQVKECSLCGDRGHLFRQCSK</sequence>
<dbReference type="EMBL" id="JAAWVO010041173">
    <property type="protein sequence ID" value="MBN3318740.1"/>
    <property type="molecule type" value="Genomic_DNA"/>
</dbReference>
<proteinExistence type="predicted"/>
<keyword evidence="4" id="KW-1185">Reference proteome</keyword>
<dbReference type="SUPFAM" id="SSF57756">
    <property type="entry name" value="Retrovirus zinc finger-like domains"/>
    <property type="match status" value="1"/>
</dbReference>
<comment type="caution">
    <text evidence="3">The sequence shown here is derived from an EMBL/GenBank/DDBJ whole genome shotgun (WGS) entry which is preliminary data.</text>
</comment>
<dbReference type="AlphaFoldDB" id="A0A8J7NSK2"/>
<keyword evidence="1" id="KW-0862">Zinc</keyword>
<feature type="domain" description="CCHC-type" evidence="2">
    <location>
        <begin position="130"/>
        <end position="144"/>
    </location>
</feature>
<reference evidence="3" key="1">
    <citation type="journal article" date="2021" name="Cell">
        <title>Tracing the genetic footprints of vertebrate landing in non-teleost ray-finned fishes.</title>
        <authorList>
            <person name="Bi X."/>
            <person name="Wang K."/>
            <person name="Yang L."/>
            <person name="Pan H."/>
            <person name="Jiang H."/>
            <person name="Wei Q."/>
            <person name="Fang M."/>
            <person name="Yu H."/>
            <person name="Zhu C."/>
            <person name="Cai Y."/>
            <person name="He Y."/>
            <person name="Gan X."/>
            <person name="Zeng H."/>
            <person name="Yu D."/>
            <person name="Zhu Y."/>
            <person name="Jiang H."/>
            <person name="Qiu Q."/>
            <person name="Yang H."/>
            <person name="Zhang Y.E."/>
            <person name="Wang W."/>
            <person name="Zhu M."/>
            <person name="He S."/>
            <person name="Zhang G."/>
        </authorList>
    </citation>
    <scope>NUCLEOTIDE SEQUENCE</scope>
    <source>
        <strain evidence="3">Allg_001</strain>
    </source>
</reference>
<keyword evidence="1" id="KW-0479">Metal-binding</keyword>
<dbReference type="GO" id="GO:0008270">
    <property type="term" value="F:zinc ion binding"/>
    <property type="evidence" value="ECO:0007669"/>
    <property type="project" value="UniProtKB-KW"/>
</dbReference>
<evidence type="ECO:0000313" key="3">
    <source>
        <dbReference type="EMBL" id="MBN3318740.1"/>
    </source>
</evidence>
<feature type="non-terminal residue" evidence="3">
    <location>
        <position position="164"/>
    </location>
</feature>
<dbReference type="SMART" id="SM00343">
    <property type="entry name" value="ZnF_C2HC"/>
    <property type="match status" value="3"/>
</dbReference>
<dbReference type="InterPro" id="IPR036875">
    <property type="entry name" value="Znf_CCHC_sf"/>
</dbReference>